<comment type="caution">
    <text evidence="4">The sequence shown here is derived from an EMBL/GenBank/DDBJ whole genome shotgun (WGS) entry which is preliminary data.</text>
</comment>
<dbReference type="SUPFAM" id="SSF52540">
    <property type="entry name" value="P-loop containing nucleoside triphosphate hydrolases"/>
    <property type="match status" value="2"/>
</dbReference>
<dbReference type="Proteomes" id="UP000596742">
    <property type="component" value="Unassembled WGS sequence"/>
</dbReference>
<sequence>MIRKLQLWEKEDQEYFVETTAYNHVMSCLLNNKCVSVIGPPGVGKTFLVQHVALEMKKIGFHVISVCNPDEIKQNYMCNRKLLFVVDDMCGNFTANTTRLDLWKDGVKDLTYILDKDVCKLILTCRLQVFQDEGFNHSDLHLFKTCVCNLIDDKLALTNSEKEKMAKRYFMQTHTNELKSLYKYEFFPYFCKLYAVNKDRPGFSLDGFLKYPFHIFEYELDELYFDCKEGKYKFSALLLLVVCNNRLNVLESKNDNLKKLLKIILDECGINERLTEKTLISQLDTLTGSYLVNENGVYHTIHEKLFDYLAYYFGTKNEITKTEFTELLIQHADKDFAQQRFQIKQTRLSGPKTVKDYVILLSDDKVLVYIKRLFDDMTHSQEIGSYLSNNRNKNNEKFQKELQTFINKLSHDEITQLIKKASSDFVRGMFVMNKNDIHSVCDKEYCDFECPEHHKYPYVGIILAPDHFPEYIERIFVDMTNSDDVRNYTLQCRNSRNDAFRSALLTLLTNFSSAQLKQQIQKASFSFVQVMFVITVEDINKMSPHVYMRYGIVIPGDVIQVYIERVFDDMTKSGDVEEYIKRIRNRNNKIFQTKLLEHMQQLDRLQIKHLIKNASQDFIDRLCVTTIDDIKDNCDREYERYGVFIPEDCIQLYKTRLIDGLKQSDDTENYLKHNRNRHTEIIKTLLRTHTELPPDPARNRKTDSEMELDLFPFVGTTEDFNKLLSTGTYESFENRVYLCGSCACGKSTLASVLIGSSIPQTWKSTDGLVIYFGRNGINLASFEMVPLKEDDRGHDVLTKVIIGQSNHEKHTTQRAETQQDEHIVAFSVDADHFESHLENIQKDASSGVKPSGLSASKRRSSKELSDVETNISESKTVTHIQLPMVKKVESYVVLDEILEEIKSGQYKIKIAPSDLVDFGGQRSYDMTHQLFVQHGGTFVVMFDGSKEFQEPLKEYPTGDFCNESIVNHWVNSILTYCNDDDDDDVMPMILFAATHSDLLSEDMRKKKKTEFKEKIEKMFGTHKMKKHIKLDSVFFINGTDKDDHEIQSLKNQLVTFAREQPSWGRRRPLIWVPLELMITKMKNDKIHVIPKTYLAEANKMNGDLQLTTKELDNFLLTQHSFGKIMYFNQPELNNFIIIYPPALVNILRSFITDEQFWPTDKTLNNSLQKMTDTGKITKKDLLNLWKQEKFQNDIPNEDDYKEFIIQVLVHLDVLVLPKRCLAWKNDVHVDYFFVPCMVKNKMRMSFLDDESFAKKTITLAYRLKMSFIPPALALKLIGAVSSIWPIMREDGRPLLYDSAAVLCVDDTTMFRIFVEDARVIVYLTHSKSKNFISPDIAASIQECLTLTLKAVLNFYLCSIGTRQQKLDVSKLFLIEVGEICDKSPCVVSFPESKKSSEWMCGHKNQHSSRFSWLWFFQKKQLGCPADCPGLEKDRLVMSPSDKHISRLVAQLGMESCQKLVYQLGLEDKDWKTLEYQYGKKYVEIMALNYWKVTKIPGKLQTKSFNDLLEALKEIGIDRHKLCQVFREDTDLYEIENIDRLLKIPHDDVLKHLLKNLGDCAIQLGIELGIGIYSLEDTMKKYHNDMYHQLEDVLRKWKTSSADNCTIHRLMIALERVHTGGLRYLQKYYDLPI</sequence>
<feature type="coiled-coil region" evidence="1">
    <location>
        <begin position="240"/>
        <end position="267"/>
    </location>
</feature>
<dbReference type="EMBL" id="UYJE01001626">
    <property type="protein sequence ID" value="VDI03767.1"/>
    <property type="molecule type" value="Genomic_DNA"/>
</dbReference>
<dbReference type="InterPro" id="IPR049050">
    <property type="entry name" value="nSTAND3"/>
</dbReference>
<reference evidence="4" key="1">
    <citation type="submission" date="2018-11" db="EMBL/GenBank/DDBJ databases">
        <authorList>
            <person name="Alioto T."/>
            <person name="Alioto T."/>
        </authorList>
    </citation>
    <scope>NUCLEOTIDE SEQUENCE</scope>
</reference>
<keyword evidence="5" id="KW-1185">Reference proteome</keyword>
<proteinExistence type="predicted"/>
<dbReference type="OrthoDB" id="6094217at2759"/>
<evidence type="ECO:0000313" key="4">
    <source>
        <dbReference type="EMBL" id="VDI03767.1"/>
    </source>
</evidence>
<gene>
    <name evidence="4" type="ORF">MGAL_10B016269</name>
</gene>
<evidence type="ECO:0000256" key="1">
    <source>
        <dbReference type="SAM" id="Coils"/>
    </source>
</evidence>
<dbReference type="Gene3D" id="1.10.533.10">
    <property type="entry name" value="Death Domain, Fas"/>
    <property type="match status" value="2"/>
</dbReference>
<name>A0A8B6CDN4_MYTGA</name>
<protein>
    <recommendedName>
        <fullName evidence="3">Novel STAND NTPase 3 domain-containing protein</fullName>
    </recommendedName>
</protein>
<evidence type="ECO:0000259" key="3">
    <source>
        <dbReference type="Pfam" id="PF20720"/>
    </source>
</evidence>
<dbReference type="Gene3D" id="3.40.50.300">
    <property type="entry name" value="P-loop containing nucleotide triphosphate hydrolases"/>
    <property type="match status" value="2"/>
</dbReference>
<organism evidence="4 5">
    <name type="scientific">Mytilus galloprovincialis</name>
    <name type="common">Mediterranean mussel</name>
    <dbReference type="NCBI Taxonomy" id="29158"/>
    <lineage>
        <taxon>Eukaryota</taxon>
        <taxon>Metazoa</taxon>
        <taxon>Spiralia</taxon>
        <taxon>Lophotrochozoa</taxon>
        <taxon>Mollusca</taxon>
        <taxon>Bivalvia</taxon>
        <taxon>Autobranchia</taxon>
        <taxon>Pteriomorphia</taxon>
        <taxon>Mytilida</taxon>
        <taxon>Mytiloidea</taxon>
        <taxon>Mytilidae</taxon>
        <taxon>Mytilinae</taxon>
        <taxon>Mytilus</taxon>
    </lineage>
</organism>
<evidence type="ECO:0000256" key="2">
    <source>
        <dbReference type="SAM" id="MobiDB-lite"/>
    </source>
</evidence>
<dbReference type="InterPro" id="IPR027417">
    <property type="entry name" value="P-loop_NTPase"/>
</dbReference>
<dbReference type="InterPro" id="IPR011029">
    <property type="entry name" value="DEATH-like_dom_sf"/>
</dbReference>
<feature type="region of interest" description="Disordered" evidence="2">
    <location>
        <begin position="840"/>
        <end position="869"/>
    </location>
</feature>
<dbReference type="Pfam" id="PF20720">
    <property type="entry name" value="nSTAND3"/>
    <property type="match status" value="1"/>
</dbReference>
<keyword evidence="1" id="KW-0175">Coiled coil</keyword>
<accession>A0A8B6CDN4</accession>
<feature type="domain" description="Novel STAND NTPase 3" evidence="3">
    <location>
        <begin position="16"/>
        <end position="170"/>
    </location>
</feature>
<evidence type="ECO:0000313" key="5">
    <source>
        <dbReference type="Proteomes" id="UP000596742"/>
    </source>
</evidence>